<dbReference type="SUPFAM" id="SSF158548">
    <property type="entry name" value="FLJ32549 domain-like"/>
    <property type="match status" value="1"/>
</dbReference>
<sequence>NSVMLLLSTLLEFNSSNNSMQQFIKEIFQALGCFDFAAANKFLNRSPKSNFNVVPIFTILIKCEQSYTSLEYLKTKLFRKEDYLNTLYTEAINLVKNLSKLPPPTSVNNGDQLDVELLVDLCNTLQDFIQTRQSQIKISILTHFSNINAEEIVREIERVRNKTEEHRLSEKLGPLGVGVENELTILKYLFVARKAIVTFNFKNSTVFLYTARSKLSSWKEVCSQQVYPEKSSNRNEESTSAFSAFQSFFSSNSDKQLKNVKRGNISPNNMQWLGKFLSNLTARMTLYFMNVLLEKETVLGGDLKSLWKKIEVDHHDAIRNFRRKFGTSSSIALIYEVSNDVPFYPLGYVCDGVQYEKPTGLKSFPCIYCYPKDQPPENHMPNIISIMQDKDPKKITPFVRTAPIHFFDKKVGSAYYFVRIDDFVSLVVIFSEKHSVADSSTSEAIMTLANSLSGVDILTSLRD</sequence>
<protein>
    <submittedName>
        <fullName evidence="1">7248_t:CDS:1</fullName>
    </submittedName>
</protein>
<name>A0A9N9AQA8_FUNMO</name>
<dbReference type="PANTHER" id="PTHR31581:SF1">
    <property type="entry name" value="KICSTOR SUBUNIT 2"/>
    <property type="match status" value="1"/>
</dbReference>
<evidence type="ECO:0000313" key="1">
    <source>
        <dbReference type="EMBL" id="CAG8536337.1"/>
    </source>
</evidence>
<dbReference type="GO" id="GO:0042149">
    <property type="term" value="P:cellular response to glucose starvation"/>
    <property type="evidence" value="ECO:0007669"/>
    <property type="project" value="TreeGrafter"/>
</dbReference>
<dbReference type="EMBL" id="CAJVPP010001136">
    <property type="protein sequence ID" value="CAG8536337.1"/>
    <property type="molecule type" value="Genomic_DNA"/>
</dbReference>
<keyword evidence="2" id="KW-1185">Reference proteome</keyword>
<accession>A0A9N9AQA8</accession>
<dbReference type="PANTHER" id="PTHR31581">
    <property type="entry name" value="KICSTOR COMPLEX PROTEIN C12ORF66"/>
    <property type="match status" value="1"/>
</dbReference>
<proteinExistence type="predicted"/>
<dbReference type="GO" id="GO:1904262">
    <property type="term" value="P:negative regulation of TORC1 signaling"/>
    <property type="evidence" value="ECO:0007669"/>
    <property type="project" value="TreeGrafter"/>
</dbReference>
<dbReference type="Proteomes" id="UP000789375">
    <property type="component" value="Unassembled WGS sequence"/>
</dbReference>
<organism evidence="1 2">
    <name type="scientific">Funneliformis mosseae</name>
    <name type="common">Endomycorrhizal fungus</name>
    <name type="synonym">Glomus mosseae</name>
    <dbReference type="NCBI Taxonomy" id="27381"/>
    <lineage>
        <taxon>Eukaryota</taxon>
        <taxon>Fungi</taxon>
        <taxon>Fungi incertae sedis</taxon>
        <taxon>Mucoromycota</taxon>
        <taxon>Glomeromycotina</taxon>
        <taxon>Glomeromycetes</taxon>
        <taxon>Glomerales</taxon>
        <taxon>Glomeraceae</taxon>
        <taxon>Funneliformis</taxon>
    </lineage>
</organism>
<dbReference type="SUPFAM" id="SSF160651">
    <property type="entry name" value="FLJ32549 C-terminal domain-like"/>
    <property type="match status" value="1"/>
</dbReference>
<dbReference type="InterPro" id="IPR038060">
    <property type="entry name" value="C12orf66-like_central_sf"/>
</dbReference>
<evidence type="ECO:0000313" key="2">
    <source>
        <dbReference type="Proteomes" id="UP000789375"/>
    </source>
</evidence>
<dbReference type="GO" id="GO:0034198">
    <property type="term" value="P:cellular response to amino acid starvation"/>
    <property type="evidence" value="ECO:0007669"/>
    <property type="project" value="TreeGrafter"/>
</dbReference>
<dbReference type="Gene3D" id="1.10.3450.30">
    <property type="match status" value="1"/>
</dbReference>
<comment type="caution">
    <text evidence="1">The sequence shown here is derived from an EMBL/GenBank/DDBJ whole genome shotgun (WGS) entry which is preliminary data.</text>
</comment>
<reference evidence="1" key="1">
    <citation type="submission" date="2021-06" db="EMBL/GenBank/DDBJ databases">
        <authorList>
            <person name="Kallberg Y."/>
            <person name="Tangrot J."/>
            <person name="Rosling A."/>
        </authorList>
    </citation>
    <scope>NUCLEOTIDE SEQUENCE</scope>
    <source>
        <strain evidence="1">87-6 pot B 2015</strain>
    </source>
</reference>
<dbReference type="Pfam" id="PF09404">
    <property type="entry name" value="C12orf66_like"/>
    <property type="match status" value="1"/>
</dbReference>
<feature type="non-terminal residue" evidence="1">
    <location>
        <position position="463"/>
    </location>
</feature>
<dbReference type="GO" id="GO:0061462">
    <property type="term" value="P:protein localization to lysosome"/>
    <property type="evidence" value="ECO:0007669"/>
    <property type="project" value="TreeGrafter"/>
</dbReference>
<dbReference type="InterPro" id="IPR018544">
    <property type="entry name" value="KICS_2"/>
</dbReference>
<dbReference type="AlphaFoldDB" id="A0A9N9AQA8"/>
<gene>
    <name evidence="1" type="ORF">FMOSSE_LOCUS5759</name>
</gene>